<name>A0A0D8XA67_DICVI</name>
<dbReference type="OrthoDB" id="2017893at2759"/>
<dbReference type="InterPro" id="IPR000387">
    <property type="entry name" value="Tyr_Pase_dom"/>
</dbReference>
<dbReference type="Proteomes" id="UP000053766">
    <property type="component" value="Unassembled WGS sequence"/>
</dbReference>
<evidence type="ECO:0000313" key="4">
    <source>
        <dbReference type="Proteomes" id="UP000053766"/>
    </source>
</evidence>
<dbReference type="PROSITE" id="PS50056">
    <property type="entry name" value="TYR_PHOSPHATASE_2"/>
    <property type="match status" value="1"/>
</dbReference>
<keyword evidence="4" id="KW-1185">Reference proteome</keyword>
<dbReference type="GO" id="GO:0008579">
    <property type="term" value="F:JUN kinase phosphatase activity"/>
    <property type="evidence" value="ECO:0007669"/>
    <property type="project" value="TreeGrafter"/>
</dbReference>
<protein>
    <submittedName>
        <fullName evidence="3">Dual specificity phosphatase, catalytic domain protein</fullName>
    </submittedName>
</protein>
<reference evidence="4" key="2">
    <citation type="journal article" date="2016" name="Sci. Rep.">
        <title>Dictyocaulus viviparus genome, variome and transcriptome elucidate lungworm biology and support future intervention.</title>
        <authorList>
            <person name="McNulty S.N."/>
            <person name="Strube C."/>
            <person name="Rosa B.A."/>
            <person name="Martin J.C."/>
            <person name="Tyagi R."/>
            <person name="Choi Y.J."/>
            <person name="Wang Q."/>
            <person name="Hallsworth Pepin K."/>
            <person name="Zhang X."/>
            <person name="Ozersky P."/>
            <person name="Wilson R.K."/>
            <person name="Sternberg P.W."/>
            <person name="Gasser R.B."/>
            <person name="Mitreva M."/>
        </authorList>
    </citation>
    <scope>NUCLEOTIDE SEQUENCE [LARGE SCALE GENOMIC DNA]</scope>
    <source>
        <strain evidence="4">HannoverDv2000</strain>
    </source>
</reference>
<sequence length="179" mass="19957">MINRIIDHIYISDVEDVLGGCPLREHEITHVLTVSAVDVPENQHVSNVKYHFVFVMDLPNFDILGGGQLSECVAYINDAVQCNGNVLIHCEAGVSRSVTVVSAYIMQKLKLTVEEAIDIVKKSRPLACPNSGFFRQLQIYEQLHYKTDEYLLSQCCMYKDWSISPGGSTLKGSSNICVC</sequence>
<organism evidence="3 4">
    <name type="scientific">Dictyocaulus viviparus</name>
    <name type="common">Bovine lungworm</name>
    <dbReference type="NCBI Taxonomy" id="29172"/>
    <lineage>
        <taxon>Eukaryota</taxon>
        <taxon>Metazoa</taxon>
        <taxon>Ecdysozoa</taxon>
        <taxon>Nematoda</taxon>
        <taxon>Chromadorea</taxon>
        <taxon>Rhabditida</taxon>
        <taxon>Rhabditina</taxon>
        <taxon>Rhabditomorpha</taxon>
        <taxon>Strongyloidea</taxon>
        <taxon>Metastrongylidae</taxon>
        <taxon>Dictyocaulus</taxon>
    </lineage>
</organism>
<dbReference type="Pfam" id="PF00782">
    <property type="entry name" value="DSPc"/>
    <property type="match status" value="1"/>
</dbReference>
<evidence type="ECO:0000259" key="1">
    <source>
        <dbReference type="PROSITE" id="PS50054"/>
    </source>
</evidence>
<dbReference type="SMART" id="SM00404">
    <property type="entry name" value="PTPc_motif"/>
    <property type="match status" value="1"/>
</dbReference>
<dbReference type="InterPro" id="IPR003595">
    <property type="entry name" value="Tyr_Pase_cat"/>
</dbReference>
<dbReference type="InterPro" id="IPR000340">
    <property type="entry name" value="Dual-sp_phosphatase_cat-dom"/>
</dbReference>
<feature type="domain" description="Tyrosine-protein phosphatase" evidence="1">
    <location>
        <begin position="1"/>
        <end position="146"/>
    </location>
</feature>
<dbReference type="PANTHER" id="PTHR46377">
    <property type="entry name" value="DUAL SPECIFICITY PROTEIN PHOSPHATASE 19"/>
    <property type="match status" value="1"/>
</dbReference>
<gene>
    <name evidence="3" type="ORF">DICVIV_12539</name>
</gene>
<dbReference type="EMBL" id="KN716815">
    <property type="protein sequence ID" value="KJH41485.1"/>
    <property type="molecule type" value="Genomic_DNA"/>
</dbReference>
<dbReference type="InterPro" id="IPR029021">
    <property type="entry name" value="Prot-tyrosine_phosphatase-like"/>
</dbReference>
<dbReference type="STRING" id="29172.A0A0D8XA67"/>
<dbReference type="Gene3D" id="3.90.190.10">
    <property type="entry name" value="Protein tyrosine phosphatase superfamily"/>
    <property type="match status" value="1"/>
</dbReference>
<dbReference type="PROSITE" id="PS50054">
    <property type="entry name" value="TYR_PHOSPHATASE_DUAL"/>
    <property type="match status" value="1"/>
</dbReference>
<evidence type="ECO:0000313" key="3">
    <source>
        <dbReference type="EMBL" id="KJH41485.1"/>
    </source>
</evidence>
<dbReference type="GO" id="GO:0005737">
    <property type="term" value="C:cytoplasm"/>
    <property type="evidence" value="ECO:0007669"/>
    <property type="project" value="TreeGrafter"/>
</dbReference>
<dbReference type="AlphaFoldDB" id="A0A0D8XA67"/>
<feature type="domain" description="Tyrosine specific protein phosphatases" evidence="2">
    <location>
        <begin position="67"/>
        <end position="125"/>
    </location>
</feature>
<accession>A0A0D8XA67</accession>
<proteinExistence type="predicted"/>
<evidence type="ECO:0000259" key="2">
    <source>
        <dbReference type="PROSITE" id="PS50056"/>
    </source>
</evidence>
<reference evidence="3 4" key="1">
    <citation type="submission" date="2013-11" db="EMBL/GenBank/DDBJ databases">
        <title>Draft genome of the bovine lungworm Dictyocaulus viviparus.</title>
        <authorList>
            <person name="Mitreva M."/>
        </authorList>
    </citation>
    <scope>NUCLEOTIDE SEQUENCE [LARGE SCALE GENOMIC DNA]</scope>
    <source>
        <strain evidence="3 4">HannoverDv2000</strain>
    </source>
</reference>
<dbReference type="SUPFAM" id="SSF52799">
    <property type="entry name" value="(Phosphotyrosine protein) phosphatases II"/>
    <property type="match status" value="1"/>
</dbReference>
<dbReference type="PANTHER" id="PTHR46377:SF1">
    <property type="entry name" value="DUAL SPECIFICITY PROTEIN PHOSPHATASE 19"/>
    <property type="match status" value="1"/>
</dbReference>
<dbReference type="CDD" id="cd14498">
    <property type="entry name" value="DSP"/>
    <property type="match status" value="1"/>
</dbReference>
<dbReference type="SMART" id="SM00195">
    <property type="entry name" value="DSPc"/>
    <property type="match status" value="1"/>
</dbReference>
<dbReference type="InterPro" id="IPR020422">
    <property type="entry name" value="TYR_PHOSPHATASE_DUAL_dom"/>
</dbReference>